<name>A0AAD6SM73_9AGAR</name>
<feature type="compositionally biased region" description="Gly residues" evidence="1">
    <location>
        <begin position="479"/>
        <end position="488"/>
    </location>
</feature>
<organism evidence="2 3">
    <name type="scientific">Mycena alexandri</name>
    <dbReference type="NCBI Taxonomy" id="1745969"/>
    <lineage>
        <taxon>Eukaryota</taxon>
        <taxon>Fungi</taxon>
        <taxon>Dikarya</taxon>
        <taxon>Basidiomycota</taxon>
        <taxon>Agaricomycotina</taxon>
        <taxon>Agaricomycetes</taxon>
        <taxon>Agaricomycetidae</taxon>
        <taxon>Agaricales</taxon>
        <taxon>Marasmiineae</taxon>
        <taxon>Mycenaceae</taxon>
        <taxon>Mycena</taxon>
    </lineage>
</organism>
<dbReference type="EMBL" id="JARJCM010000092">
    <property type="protein sequence ID" value="KAJ7030298.1"/>
    <property type="molecule type" value="Genomic_DNA"/>
</dbReference>
<evidence type="ECO:0000313" key="2">
    <source>
        <dbReference type="EMBL" id="KAJ7030298.1"/>
    </source>
</evidence>
<feature type="compositionally biased region" description="Gly residues" evidence="1">
    <location>
        <begin position="457"/>
        <end position="472"/>
    </location>
</feature>
<feature type="region of interest" description="Disordered" evidence="1">
    <location>
        <begin position="1"/>
        <end position="29"/>
    </location>
</feature>
<feature type="compositionally biased region" description="Low complexity" evidence="1">
    <location>
        <begin position="341"/>
        <end position="371"/>
    </location>
</feature>
<feature type="region of interest" description="Disordered" evidence="1">
    <location>
        <begin position="341"/>
        <end position="494"/>
    </location>
</feature>
<feature type="compositionally biased region" description="Basic and acidic residues" evidence="1">
    <location>
        <begin position="680"/>
        <end position="689"/>
    </location>
</feature>
<feature type="compositionally biased region" description="Basic and acidic residues" evidence="1">
    <location>
        <begin position="396"/>
        <end position="406"/>
    </location>
</feature>
<sequence>MARTNKATRVATTKPTRQRSRKKPGIKPGKVSWVHGTKEVFFASRADEWKGAEEKGLVFLGRFYTKVTNLYVQKYGIDMDDNDDLTEDVADPTDPDAVIPGTQELSQEEAQAWSEKHAKIRKRIAAWYGRKYRAVEERDKELFAGVLGGIPTNGPAYPRKSQPLHFYSRQYYDDRVKARFDKAWATELARAEALEQEPTAEIKIRNAITREVFQEDSQEFHGELKQAVEKEHTAATPIRTAEEIHAALKNAAFYLEPLADGISSKFQMNCSILICGPIGDRGGAIEVRSVHAGTTRGLTAEKWHQYDRMGYDATEKSFIRFTERCFTDAECQERVVAAESTTPGAAGAAAPADGVPASPGDLGANGSAAHGGDAHGGSGGVHGGVHGSGGGVHGGGDAHGDGDAHGRKAASGGRGDTRGGEGEGGGDSGNARGDESHGSDGAPSDRSGADKNRAQDGAGGDGGSSGGDGGSGGDEDGAGGDGGSGGNKHGGDHAVWRPDEEEFLRDWSPEARKAFSSFATRKRDFGVDWAECVDLWLKIEQASGFNNEGGKLTTDSRPKEVTEFINKGRHWIMARKISEPGSKDVEGSYAAVWWGWWAAIKAKGGLALMHGRTGFMLVLAILREVLESGEIVKQKKKDVGAGAAKTAPKGKRKRGDKEKNSEDEGEGTMGSGSGKRRKRQAEAENEGSRQTRQSASNVRPRPRPLRAGQLRQPRA</sequence>
<feature type="compositionally biased region" description="Gly residues" evidence="1">
    <location>
        <begin position="374"/>
        <end position="395"/>
    </location>
</feature>
<dbReference type="AlphaFoldDB" id="A0AAD6SM73"/>
<evidence type="ECO:0000256" key="1">
    <source>
        <dbReference type="SAM" id="MobiDB-lite"/>
    </source>
</evidence>
<proteinExistence type="predicted"/>
<dbReference type="Proteomes" id="UP001218188">
    <property type="component" value="Unassembled WGS sequence"/>
</dbReference>
<protein>
    <submittedName>
        <fullName evidence="2">Uncharacterized protein</fullName>
    </submittedName>
</protein>
<reference evidence="2" key="1">
    <citation type="submission" date="2023-03" db="EMBL/GenBank/DDBJ databases">
        <title>Massive genome expansion in bonnet fungi (Mycena s.s.) driven by repeated elements and novel gene families across ecological guilds.</title>
        <authorList>
            <consortium name="Lawrence Berkeley National Laboratory"/>
            <person name="Harder C.B."/>
            <person name="Miyauchi S."/>
            <person name="Viragh M."/>
            <person name="Kuo A."/>
            <person name="Thoen E."/>
            <person name="Andreopoulos B."/>
            <person name="Lu D."/>
            <person name="Skrede I."/>
            <person name="Drula E."/>
            <person name="Henrissat B."/>
            <person name="Morin E."/>
            <person name="Kohler A."/>
            <person name="Barry K."/>
            <person name="LaButti K."/>
            <person name="Morin E."/>
            <person name="Salamov A."/>
            <person name="Lipzen A."/>
            <person name="Mereny Z."/>
            <person name="Hegedus B."/>
            <person name="Baldrian P."/>
            <person name="Stursova M."/>
            <person name="Weitz H."/>
            <person name="Taylor A."/>
            <person name="Grigoriev I.V."/>
            <person name="Nagy L.G."/>
            <person name="Martin F."/>
            <person name="Kauserud H."/>
        </authorList>
    </citation>
    <scope>NUCLEOTIDE SEQUENCE</scope>
    <source>
        <strain evidence="2">CBHHK200</strain>
    </source>
</reference>
<feature type="compositionally biased region" description="Basic residues" evidence="1">
    <location>
        <begin position="16"/>
        <end position="25"/>
    </location>
</feature>
<accession>A0AAD6SM73</accession>
<evidence type="ECO:0000313" key="3">
    <source>
        <dbReference type="Proteomes" id="UP001218188"/>
    </source>
</evidence>
<comment type="caution">
    <text evidence="2">The sequence shown here is derived from an EMBL/GenBank/DDBJ whole genome shotgun (WGS) entry which is preliminary data.</text>
</comment>
<feature type="compositionally biased region" description="Polar residues" evidence="1">
    <location>
        <begin position="1"/>
        <end position="15"/>
    </location>
</feature>
<feature type="region of interest" description="Disordered" evidence="1">
    <location>
        <begin position="634"/>
        <end position="715"/>
    </location>
</feature>
<keyword evidence="3" id="KW-1185">Reference proteome</keyword>
<gene>
    <name evidence="2" type="ORF">C8F04DRAFT_1264061</name>
</gene>